<gene>
    <name evidence="10" type="ORF">DW243_03810</name>
    <name evidence="9" type="ORF">G4958_15755</name>
</gene>
<sequence length="1541" mass="171406">MVGKWDDKDKGERMIMKGKWKTRAMAFVMAFSMGMSSMISSSVYAAAEQPETKVETETQVFEEQTEEKVRAEDIVKDVSDKEFRVETSMEGISYDPERESVLLSEIKDQDGGSFQPENPGVYYAQYLVTPKDGSEPYMIGRTITLTDTEGLAHSESNGGEKQKEDTSSEEESEQPLPVEITSSQPEDTPDVLAELERDIEEGNVMMFSAADGMGKSETVHLNKGRTIYYPDYLGNYLTCLFTVNGKLAYCLESHRASPPTGDYVADILESNKNLQKVLYYGYGGAGDITGSYLSGKSDDEKYVYTHLAASYAYCGDLAFTGCPYENLVNAGVIAYINHLFGMEEPPKGELSFSNANVTAVREGDIQKTPDITLNGDHRNKITIPVPQGVTGYNKSKGTNVSGGNLEVYGGDTFYLQAPLTVTGKWESGQLYGSVRESWKTLVLTSTGGNNQDIGAFISEKAAPVSFDIQWLNLARVKILKKDAETGNPLDGAVYGVYKNSTCTDQLLTIAMTGEDGISYSDYFDAALETVYVKEITAPNGYAINKTVYPVHVSAGSSVEVEAVNTSVKGKITVKKQDVDTGDFLPQGDAKLDGAVYGLYAKEDIQKPDGTGVLYKAGSLIQEKTFGKSGEIVFENVYLGAMYVKEIAAPEGYLLDETEYDATLIYEGQEKPIVVKALTVKEKVKKQAFQIIKISEDGDQTETDLVEGAEFTIYLVSNLSKVKDGTLKPGNGSEFTPEDFIGYDFTDEEVAVTYEDGKEIEVPVLVTDKKGYAKSVELPYGQYVVAETKTPENLKQVHPFLVTVNEDSRDPQEWRVFDDRPFEFMLKIIKKDAETDHNVLNNSATYKIWDFEKKAYVEQMVYYPEKEKISEFSTNADGYLILPEELKAGHYRIEEIQAPDGYVRQGYEEEQTKAIEIVINSDTPHQIDPDTGAYIVEVVQYNEAQTGHLTLQKVGEQLKTVKDENLLEKAKKFFVTLKDMVMGEVSVESGLEKKFIYEESGVEGAVFELHAKETIYTPDGAVDENGDRIIRYEKDALVATLTTDEDGKAEIGELPLGSYYLKETTAGDHFVLNPEQKEFTLSAEDDTVSVVYEGVTYKNERQKIQISVEKKDSVSKEALEGVVFGLYAGEDIKNMQGKVVVEKDTLLETKATDPEGKLTFDSDLWHGHYYVKEEQHLPGYLPNDEIWEIDATYEDQNLPAIFLEKEVENQPTESYFTKTDIVTGEPVEGAKLQILDEEGTVVREWITTKEEHLEYALLAGNYILHEELPPLEDGYVSAEDVSFEVKEDGTITKVEMKDDFSKVDISKTDITGDTELVGVKLQVLNSKEEVLDEWISDGTEHRIEYLPVGEELTLRETQTISGYTLAEDVKFTLEDTGEVQKVSMKNEFVYGKIFLRKTDLQSGDALAGAEFEIRNKTTNEVAGVLKTDQNGQAESVELLIGSYNEKGIKELFQYEVVETKAPEGYQLDSTPHPVTFDLEGEKDGEILVELDVTNHKIPTDVPKTGDDTVSPIVLLGICAVCAGILIGCCVYRKKKNCKNDKE</sequence>
<feature type="domain" description="SpaA-like prealbumin fold" evidence="7">
    <location>
        <begin position="1301"/>
        <end position="1386"/>
    </location>
</feature>
<feature type="domain" description="SpaA-like prealbumin fold" evidence="7">
    <location>
        <begin position="570"/>
        <end position="663"/>
    </location>
</feature>
<feature type="domain" description="SpaA-like prealbumin fold" evidence="7">
    <location>
        <begin position="1390"/>
        <end position="1479"/>
    </location>
</feature>
<evidence type="ECO:0000256" key="4">
    <source>
        <dbReference type="SAM" id="MobiDB-lite"/>
    </source>
</evidence>
<keyword evidence="5" id="KW-0812">Transmembrane</keyword>
<keyword evidence="2" id="KW-0964">Secreted</keyword>
<dbReference type="Gene3D" id="2.60.40.10">
    <property type="entry name" value="Immunoglobulins"/>
    <property type="match status" value="9"/>
</dbReference>
<dbReference type="Proteomes" id="UP000283981">
    <property type="component" value="Unassembled WGS sequence"/>
</dbReference>
<dbReference type="EMBL" id="QRIS01000005">
    <property type="protein sequence ID" value="RHG87244.1"/>
    <property type="molecule type" value="Genomic_DNA"/>
</dbReference>
<feature type="domain" description="SpaA-like prealbumin fold" evidence="7">
    <location>
        <begin position="475"/>
        <end position="565"/>
    </location>
</feature>
<feature type="transmembrane region" description="Helical" evidence="5">
    <location>
        <begin position="1511"/>
        <end position="1530"/>
    </location>
</feature>
<protein>
    <recommendedName>
        <fullName evidence="12">LPXTG cell wall anchor domain-containing protein</fullName>
    </recommendedName>
</protein>
<evidence type="ECO:0000313" key="9">
    <source>
        <dbReference type="EMBL" id="NSI20754.1"/>
    </source>
</evidence>
<comment type="similarity">
    <text evidence="1">Belongs to the serine-aspartate repeat-containing protein (SDr) family.</text>
</comment>
<feature type="domain" description="SpaA-like prealbumin fold" evidence="7">
    <location>
        <begin position="698"/>
        <end position="807"/>
    </location>
</feature>
<feature type="domain" description="SpaA-like prealbumin fold" evidence="7">
    <location>
        <begin position="825"/>
        <end position="904"/>
    </location>
</feature>
<proteinExistence type="inferred from homology"/>
<feature type="signal peptide" evidence="6">
    <location>
        <begin position="1"/>
        <end position="45"/>
    </location>
</feature>
<evidence type="ECO:0000256" key="2">
    <source>
        <dbReference type="ARBA" id="ARBA00022525"/>
    </source>
</evidence>
<accession>A0A3E4K4A4</accession>
<dbReference type="InterPro" id="IPR013783">
    <property type="entry name" value="Ig-like_fold"/>
</dbReference>
<reference evidence="9" key="2">
    <citation type="journal article" date="2020" name="Cell Host Microbe">
        <title>Functional and Genomic Variation between Human-Derived Isolates of Lachnospiraceae Reveals Inter- and Intra-Species Diversity.</title>
        <authorList>
            <person name="Sorbara M.T."/>
            <person name="Littmann E.R."/>
            <person name="Fontana E."/>
            <person name="Moody T.U."/>
            <person name="Kohout C.E."/>
            <person name="Gjonbalaj M."/>
            <person name="Eaton V."/>
            <person name="Seok R."/>
            <person name="Leiner I.M."/>
            <person name="Pamer E.G."/>
        </authorList>
    </citation>
    <scope>NUCLEOTIDE SEQUENCE</scope>
    <source>
        <strain evidence="9">MSK.22.53</strain>
    </source>
</reference>
<evidence type="ECO:0000256" key="6">
    <source>
        <dbReference type="SAM" id="SignalP"/>
    </source>
</evidence>
<dbReference type="PANTHER" id="PTHR36108">
    <property type="entry name" value="COLOSSIN-B-RELATED"/>
    <property type="match status" value="1"/>
</dbReference>
<feature type="domain" description="SpaA-like prealbumin fold" evidence="7">
    <location>
        <begin position="1215"/>
        <end position="1297"/>
    </location>
</feature>
<evidence type="ECO:0000256" key="5">
    <source>
        <dbReference type="SAM" id="Phobius"/>
    </source>
</evidence>
<dbReference type="InterPro" id="IPR041033">
    <property type="entry name" value="SpaA_PFL_dom_1"/>
</dbReference>
<dbReference type="Proteomes" id="UP001296643">
    <property type="component" value="Unassembled WGS sequence"/>
</dbReference>
<keyword evidence="5" id="KW-0472">Membrane</keyword>
<dbReference type="InterPro" id="IPR046751">
    <property type="entry name" value="TED_2"/>
</dbReference>
<dbReference type="PANTHER" id="PTHR36108:SF13">
    <property type="entry name" value="COLOSSIN-B-RELATED"/>
    <property type="match status" value="1"/>
</dbReference>
<comment type="caution">
    <text evidence="10">The sequence shown here is derived from an EMBL/GenBank/DDBJ whole genome shotgun (WGS) entry which is preliminary data.</text>
</comment>
<dbReference type="Pfam" id="PF20610">
    <property type="entry name" value="TED_2"/>
    <property type="match status" value="1"/>
</dbReference>
<evidence type="ECO:0000259" key="7">
    <source>
        <dbReference type="Pfam" id="PF17802"/>
    </source>
</evidence>
<evidence type="ECO:0000256" key="3">
    <source>
        <dbReference type="ARBA" id="ARBA00022729"/>
    </source>
</evidence>
<name>A0A3E4K4A4_MEDGN</name>
<evidence type="ECO:0000313" key="11">
    <source>
        <dbReference type="Proteomes" id="UP000283981"/>
    </source>
</evidence>
<evidence type="ECO:0008006" key="12">
    <source>
        <dbReference type="Google" id="ProtNLM"/>
    </source>
</evidence>
<feature type="domain" description="SpaA-like prealbumin fold" evidence="7">
    <location>
        <begin position="1104"/>
        <end position="1191"/>
    </location>
</feature>
<keyword evidence="3 6" id="KW-0732">Signal</keyword>
<evidence type="ECO:0000259" key="8">
    <source>
        <dbReference type="Pfam" id="PF20610"/>
    </source>
</evidence>
<dbReference type="Pfam" id="PF17802">
    <property type="entry name" value="SpaA"/>
    <property type="match status" value="9"/>
</dbReference>
<dbReference type="SUPFAM" id="SSF49478">
    <property type="entry name" value="Cna protein B-type domain"/>
    <property type="match status" value="1"/>
</dbReference>
<organism evidence="10 11">
    <name type="scientific">Mediterraneibacter gnavus</name>
    <name type="common">Ruminococcus gnavus</name>
    <dbReference type="NCBI Taxonomy" id="33038"/>
    <lineage>
        <taxon>Bacteria</taxon>
        <taxon>Bacillati</taxon>
        <taxon>Bacillota</taxon>
        <taxon>Clostridia</taxon>
        <taxon>Lachnospirales</taxon>
        <taxon>Lachnospiraceae</taxon>
        <taxon>Mediterraneibacter</taxon>
    </lineage>
</organism>
<feature type="region of interest" description="Disordered" evidence="4">
    <location>
        <begin position="148"/>
        <end position="188"/>
    </location>
</feature>
<feature type="domain" description="Thioester" evidence="8">
    <location>
        <begin position="218"/>
        <end position="346"/>
    </location>
</feature>
<dbReference type="EMBL" id="JAAIRM010000044">
    <property type="protein sequence ID" value="NSI20754.1"/>
    <property type="molecule type" value="Genomic_DNA"/>
</dbReference>
<feature type="domain" description="SpaA-like prealbumin fold" evidence="7">
    <location>
        <begin position="998"/>
        <end position="1091"/>
    </location>
</feature>
<evidence type="ECO:0000313" key="10">
    <source>
        <dbReference type="EMBL" id="RHG87244.1"/>
    </source>
</evidence>
<feature type="chain" id="PRO_5041810308" description="LPXTG cell wall anchor domain-containing protein" evidence="6">
    <location>
        <begin position="46"/>
        <end position="1541"/>
    </location>
</feature>
<evidence type="ECO:0000256" key="1">
    <source>
        <dbReference type="ARBA" id="ARBA00007257"/>
    </source>
</evidence>
<reference evidence="10 11" key="1">
    <citation type="submission" date="2018-08" db="EMBL/GenBank/DDBJ databases">
        <title>A genome reference for cultivated species of the human gut microbiota.</title>
        <authorList>
            <person name="Zou Y."/>
            <person name="Xue W."/>
            <person name="Luo G."/>
        </authorList>
    </citation>
    <scope>NUCLEOTIDE SEQUENCE [LARGE SCALE GENOMIC DNA]</scope>
    <source>
        <strain evidence="10 11">AM21-18</strain>
    </source>
</reference>
<keyword evidence="5" id="KW-1133">Transmembrane helix</keyword>
<reference evidence="9" key="3">
    <citation type="submission" date="2020-02" db="EMBL/GenBank/DDBJ databases">
        <authorList>
            <person name="Littmann E."/>
            <person name="Sorbara M."/>
        </authorList>
    </citation>
    <scope>NUCLEOTIDE SEQUENCE</scope>
    <source>
        <strain evidence="9">MSK.22.53</strain>
    </source>
</reference>